<sequence length="223" mass="26244">MSYFENVDQLEKAWSHMLPNCYLNTIFITPEWQATWWKRFKYNSTPLIEIVTSSKEAIGVIPLLCEGEETTFIGDSNLSDYMDFPVLKGHGKEFFSIAWDRLKSMDWKTLRLESIPEDSPTLKYLPDIAKLDGFEVDLRESDTTPCMELPDSWDDYLAGLRKKDRHELRRKLRRLESNTDFEQYTVQITQNSVEKNMEDFFRLMALSSDDKGAFLTVQNKEFF</sequence>
<dbReference type="EMBL" id="UINC01004098">
    <property type="protein sequence ID" value="SVA11761.1"/>
    <property type="molecule type" value="Genomic_DNA"/>
</dbReference>
<protein>
    <recommendedName>
        <fullName evidence="2">BioF2-like acetyltransferase domain-containing protein</fullName>
    </recommendedName>
</protein>
<proteinExistence type="predicted"/>
<feature type="non-terminal residue" evidence="1">
    <location>
        <position position="223"/>
    </location>
</feature>
<organism evidence="1">
    <name type="scientific">marine metagenome</name>
    <dbReference type="NCBI Taxonomy" id="408172"/>
    <lineage>
        <taxon>unclassified sequences</taxon>
        <taxon>metagenomes</taxon>
        <taxon>ecological metagenomes</taxon>
    </lineage>
</organism>
<name>A0A381T8A4_9ZZZZ</name>
<dbReference type="AlphaFoldDB" id="A0A381T8A4"/>
<evidence type="ECO:0000313" key="1">
    <source>
        <dbReference type="EMBL" id="SVA11761.1"/>
    </source>
</evidence>
<accession>A0A381T8A4</accession>
<gene>
    <name evidence="1" type="ORF">METZ01_LOCUS64615</name>
</gene>
<evidence type="ECO:0008006" key="2">
    <source>
        <dbReference type="Google" id="ProtNLM"/>
    </source>
</evidence>
<reference evidence="1" key="1">
    <citation type="submission" date="2018-05" db="EMBL/GenBank/DDBJ databases">
        <authorList>
            <person name="Lanie J.A."/>
            <person name="Ng W.-L."/>
            <person name="Kazmierczak K.M."/>
            <person name="Andrzejewski T.M."/>
            <person name="Davidsen T.M."/>
            <person name="Wayne K.J."/>
            <person name="Tettelin H."/>
            <person name="Glass J.I."/>
            <person name="Rusch D."/>
            <person name="Podicherti R."/>
            <person name="Tsui H.-C.T."/>
            <person name="Winkler M.E."/>
        </authorList>
    </citation>
    <scope>NUCLEOTIDE SEQUENCE</scope>
</reference>